<accession>A0A2H0UF01</accession>
<evidence type="ECO:0000256" key="5">
    <source>
        <dbReference type="ARBA" id="ARBA00023136"/>
    </source>
</evidence>
<dbReference type="GO" id="GO:0016020">
    <property type="term" value="C:membrane"/>
    <property type="evidence" value="ECO:0007669"/>
    <property type="project" value="UniProtKB-SubCell"/>
</dbReference>
<evidence type="ECO:0000256" key="1">
    <source>
        <dbReference type="ARBA" id="ARBA00004141"/>
    </source>
</evidence>
<dbReference type="InterPro" id="IPR038330">
    <property type="entry name" value="TspO/MBR-related_sf"/>
</dbReference>
<dbReference type="GO" id="GO:0033013">
    <property type="term" value="P:tetrapyrrole metabolic process"/>
    <property type="evidence" value="ECO:0007669"/>
    <property type="project" value="UniProtKB-ARBA"/>
</dbReference>
<dbReference type="EMBL" id="PFBH01000020">
    <property type="protein sequence ID" value="PIR84989.1"/>
    <property type="molecule type" value="Genomic_DNA"/>
</dbReference>
<evidence type="ECO:0000256" key="2">
    <source>
        <dbReference type="ARBA" id="ARBA00007524"/>
    </source>
</evidence>
<dbReference type="Proteomes" id="UP000229315">
    <property type="component" value="Unassembled WGS sequence"/>
</dbReference>
<keyword evidence="3 6" id="KW-0812">Transmembrane</keyword>
<dbReference type="PIRSF" id="PIRSF005859">
    <property type="entry name" value="PBR"/>
    <property type="match status" value="1"/>
</dbReference>
<name>A0A2H0UF01_9BACT</name>
<evidence type="ECO:0000256" key="6">
    <source>
        <dbReference type="SAM" id="Phobius"/>
    </source>
</evidence>
<comment type="similarity">
    <text evidence="2">Belongs to the TspO/BZRP family.</text>
</comment>
<proteinExistence type="inferred from homology"/>
<organism evidence="7 8">
    <name type="scientific">Candidatus Kaiserbacteria bacterium CG10_big_fil_rev_8_21_14_0_10_45_20</name>
    <dbReference type="NCBI Taxonomy" id="1974607"/>
    <lineage>
        <taxon>Bacteria</taxon>
        <taxon>Candidatus Kaiseribacteriota</taxon>
    </lineage>
</organism>
<dbReference type="Gene3D" id="1.20.1260.100">
    <property type="entry name" value="TspO/MBR protein"/>
    <property type="match status" value="1"/>
</dbReference>
<comment type="subcellular location">
    <subcellularLocation>
        <location evidence="1">Membrane</location>
        <topology evidence="1">Multi-pass membrane protein</topology>
    </subcellularLocation>
</comment>
<sequence>MKNILLLALTVIVSHSAGIIGSLFTVSAIPSWYAFLEKPFFAPPNWVFAPAWLLLYTLMGVALFLIIRATDSLVSKRKGIFFFAVQLVLNALWSIAFFGLQSPLYGLIVISVLLLLIGVTTYYFFRVSKVAGWLMVPYIAWVSFATLLNASIFLINS</sequence>
<feature type="transmembrane region" description="Helical" evidence="6">
    <location>
        <begin position="132"/>
        <end position="155"/>
    </location>
</feature>
<dbReference type="AlphaFoldDB" id="A0A2H0UF01"/>
<dbReference type="FunFam" id="1.20.1260.100:FF:000001">
    <property type="entry name" value="translocator protein 2"/>
    <property type="match status" value="1"/>
</dbReference>
<feature type="transmembrane region" description="Helical" evidence="6">
    <location>
        <begin position="46"/>
        <end position="67"/>
    </location>
</feature>
<feature type="transmembrane region" description="Helical" evidence="6">
    <location>
        <begin position="79"/>
        <end position="98"/>
    </location>
</feature>
<gene>
    <name evidence="7" type="ORF">COU15_03180</name>
</gene>
<dbReference type="CDD" id="cd15904">
    <property type="entry name" value="TSPO_MBR"/>
    <property type="match status" value="1"/>
</dbReference>
<evidence type="ECO:0000256" key="3">
    <source>
        <dbReference type="ARBA" id="ARBA00022692"/>
    </source>
</evidence>
<feature type="transmembrane region" description="Helical" evidence="6">
    <location>
        <begin position="104"/>
        <end position="125"/>
    </location>
</feature>
<evidence type="ECO:0000313" key="7">
    <source>
        <dbReference type="EMBL" id="PIR84989.1"/>
    </source>
</evidence>
<protein>
    <submittedName>
        <fullName evidence="7">TspO protein</fullName>
    </submittedName>
</protein>
<comment type="caution">
    <text evidence="7">The sequence shown here is derived from an EMBL/GenBank/DDBJ whole genome shotgun (WGS) entry which is preliminary data.</text>
</comment>
<dbReference type="Pfam" id="PF03073">
    <property type="entry name" value="TspO_MBR"/>
    <property type="match status" value="1"/>
</dbReference>
<dbReference type="PANTHER" id="PTHR10057:SF0">
    <property type="entry name" value="TRANSLOCATOR PROTEIN"/>
    <property type="match status" value="1"/>
</dbReference>
<keyword evidence="4 6" id="KW-1133">Transmembrane helix</keyword>
<evidence type="ECO:0000256" key="4">
    <source>
        <dbReference type="ARBA" id="ARBA00022989"/>
    </source>
</evidence>
<reference evidence="8" key="1">
    <citation type="submission" date="2017-09" db="EMBL/GenBank/DDBJ databases">
        <title>Depth-based differentiation of microbial function through sediment-hosted aquifers and enrichment of novel symbionts in the deep terrestrial subsurface.</title>
        <authorList>
            <person name="Probst A.J."/>
            <person name="Ladd B."/>
            <person name="Jarett J.K."/>
            <person name="Geller-Mcgrath D.E."/>
            <person name="Sieber C.M.K."/>
            <person name="Emerson J.B."/>
            <person name="Anantharaman K."/>
            <person name="Thomas B.C."/>
            <person name="Malmstrom R."/>
            <person name="Stieglmeier M."/>
            <person name="Klingl A."/>
            <person name="Woyke T."/>
            <person name="Ryan C.M."/>
            <person name="Banfield J.F."/>
        </authorList>
    </citation>
    <scope>NUCLEOTIDE SEQUENCE [LARGE SCALE GENOMIC DNA]</scope>
</reference>
<evidence type="ECO:0000313" key="8">
    <source>
        <dbReference type="Proteomes" id="UP000229315"/>
    </source>
</evidence>
<dbReference type="InterPro" id="IPR004307">
    <property type="entry name" value="TspO_MBR"/>
</dbReference>
<dbReference type="PANTHER" id="PTHR10057">
    <property type="entry name" value="PERIPHERAL-TYPE BENZODIAZEPINE RECEPTOR"/>
    <property type="match status" value="1"/>
</dbReference>
<keyword evidence="5 6" id="KW-0472">Membrane</keyword>